<feature type="compositionally biased region" description="Basic and acidic residues" evidence="1">
    <location>
        <begin position="627"/>
        <end position="636"/>
    </location>
</feature>
<organism evidence="2">
    <name type="scientific">Cacopsylla melanoneura</name>
    <dbReference type="NCBI Taxonomy" id="428564"/>
    <lineage>
        <taxon>Eukaryota</taxon>
        <taxon>Metazoa</taxon>
        <taxon>Ecdysozoa</taxon>
        <taxon>Arthropoda</taxon>
        <taxon>Hexapoda</taxon>
        <taxon>Insecta</taxon>
        <taxon>Pterygota</taxon>
        <taxon>Neoptera</taxon>
        <taxon>Paraneoptera</taxon>
        <taxon>Hemiptera</taxon>
        <taxon>Sternorrhyncha</taxon>
        <taxon>Psylloidea</taxon>
        <taxon>Psyllidae</taxon>
        <taxon>Psyllinae</taxon>
        <taxon>Cacopsylla</taxon>
    </lineage>
</organism>
<feature type="compositionally biased region" description="Polar residues" evidence="1">
    <location>
        <begin position="1508"/>
        <end position="1523"/>
    </location>
</feature>
<feature type="compositionally biased region" description="Basic and acidic residues" evidence="1">
    <location>
        <begin position="284"/>
        <end position="319"/>
    </location>
</feature>
<evidence type="ECO:0000256" key="1">
    <source>
        <dbReference type="SAM" id="MobiDB-lite"/>
    </source>
</evidence>
<proteinExistence type="predicted"/>
<dbReference type="EMBL" id="HBUF01530371">
    <property type="protein sequence ID" value="CAG6751628.1"/>
    <property type="molecule type" value="Transcribed_RNA"/>
</dbReference>
<feature type="compositionally biased region" description="Polar residues" evidence="1">
    <location>
        <begin position="1553"/>
        <end position="1562"/>
    </location>
</feature>
<sequence length="1655" mass="188587">MGKCEEKFCSRKGQEEKQTAKLDSLQMGTNKESENKRDVTTNMYTCSKIERRYHGVSQDKSNINDYTFNNAILESILKNRTFILPDMSSFGTKPETINLFIPNIVPLPRTIGKHLAIQSKTHERRRLCTQLRIKDGISRRSLNKVRVLVSKPKNRLVQSPRTDLFESVTIDKVKYKILRKIYVKSITKPQTKSVEQDKTICTIETKIKKVPLKPVIGLRNSKLNSNKSKRDQIISELNATKIERTARVKQIKCSLENINASRRKSSRNKHKKDQPTTKGLENVIETRKNFDRFSAENLKKTGKKRSSDENTDLETHSPRSDLFFSPRNDVFLSPRNGNFDEAYKTLFKHFTYQVSAEDIRQVTQSFRTENDEGEETNAKRDLPGLSKTHEQVKEKPKTHDNVIINSSPIMEYETLKHSENNVSPTFKMTDQDTTNKTVAEDMDQFTRSSNHAKVVEEDVNANTNIGRTRKELMRDNTFKSGDVAETRQFETNKTTHKVTAGTNQMSQSFRPSKLPVDNAKALSNARNNDTGDPKKLTKDHGKVIENRMGNETIQLKNTHIKRTRNHVCVSKNITKNDETTRFQNRLGINKNTVDQIPQSFGKENGNLNQPNEDEAFDLRTRNNQNLKESRDLKESNDFQQQTGSATIRNSRFMNSVPIGKTYNGRMSSQTDRLSSQRHETPQEKYNGTDVGSSSRIAQYSNIQTRRSVKKQGSLKYKNNNDNIPIEIKKRIVPEDCTREQGDSRSNEVKDDMFNARKDNNKQEEPSTFHQNNADYVDLNKAYTDFILAAYSARERLNMIGRMNNETTSSTETQYNACLGHPIVQFDTPSGTFQSHPDSFNTDSTTQWTNNVRAQTNKLVIINEKLQSGAYCNVQKPMCTMRPPLANNTHTKYVPIPRTTQLLTRTPVSKHAPPQKTQTYFFTPNLGDKIEKGPDNFENGQTSTCRPVLMSNECKCPLCIVQKNRPVPASQNPRIYNRLSSVPQNFIQNKRPPPQSHRYQPNILYQKNRMANENTPQMNRVLSIRPIQTLTNTRPNLVVSNEPIEELYILRQNRCHGQTHNQPVLLKEPQPLQSLDLRQQSRRHNQTIQNRCSVASMPICSPIMPGSPSNVPISARSVSIGPSIVPIGPPSLSIRPPSASIALTHGVNYYGLQKHNEFPQTSLNQTIQSTRRYMHPASIATKQASYVPAISSMVQSDCKENRHSLPQTSFNTPPQLIKMIASNTQTQGIERWDSSGSHVNLPPFHRTFRAPKSSYQHLGNQPVEAAEPMEAAEFVRQLNVPKEPIRLNPKGKHTNCPLVQFNEKNRAKAVHNLPKMPAQRPNQAVRNRNQIEPTMKVPSNRNFEIDNAMENASTQDSNQPNILSFHVVQMKATRKIDQRGQNQHNQTTLIGKGPSNRAAIETTCKNMENWPFLVQNMQDVSKGEQMVLQSTREVTNSDIAPIQTATNMCFQSVEANNQKCQGLLYQRDTRRTQDFNRAANEIDNIQDRLQSVKSLRQVRKPSQLEKLNQNGEYLSQLDNPDINQLDNLKDNDDTKDLTNEDQSERNKLIISIPINRSESTEPCQSSTKHRTTATTTRTNNETQTEEVVILDFDETLINILEDNTEDISLNQQMDNKTEEGNLAVKNEQVKHLDNNIEDGSLAADQLRNTLEDGNVP</sequence>
<accession>A0A8D8ZPS0</accession>
<feature type="compositionally biased region" description="Polar residues" evidence="1">
    <location>
        <begin position="664"/>
        <end position="673"/>
    </location>
</feature>
<feature type="compositionally biased region" description="Polar residues" evidence="1">
    <location>
        <begin position="683"/>
        <end position="692"/>
    </location>
</feature>
<name>A0A8D8ZPS0_9HEMI</name>
<evidence type="ECO:0000313" key="2">
    <source>
        <dbReference type="EMBL" id="CAG6751628.1"/>
    </source>
</evidence>
<feature type="compositionally biased region" description="Polar residues" evidence="1">
    <location>
        <begin position="1378"/>
        <end position="1388"/>
    </location>
</feature>
<feature type="region of interest" description="Disordered" evidence="1">
    <location>
        <begin position="366"/>
        <end position="398"/>
    </location>
</feature>
<feature type="region of interest" description="Disordered" evidence="1">
    <location>
        <begin position="257"/>
        <end position="320"/>
    </location>
</feature>
<feature type="compositionally biased region" description="Polar residues" evidence="1">
    <location>
        <begin position="637"/>
        <end position="653"/>
    </location>
</feature>
<feature type="region of interest" description="Disordered" evidence="1">
    <location>
        <begin position="1374"/>
        <end position="1393"/>
    </location>
</feature>
<reference evidence="2" key="1">
    <citation type="submission" date="2021-05" db="EMBL/GenBank/DDBJ databases">
        <authorList>
            <person name="Alioto T."/>
            <person name="Alioto T."/>
            <person name="Gomez Garrido J."/>
        </authorList>
    </citation>
    <scope>NUCLEOTIDE SEQUENCE</scope>
</reference>
<feature type="compositionally biased region" description="Basic and acidic residues" evidence="1">
    <location>
        <begin position="1526"/>
        <end position="1546"/>
    </location>
</feature>
<feature type="region of interest" description="Disordered" evidence="1">
    <location>
        <begin position="627"/>
        <end position="692"/>
    </location>
</feature>
<feature type="compositionally biased region" description="Basic and acidic residues" evidence="1">
    <location>
        <begin position="376"/>
        <end position="398"/>
    </location>
</feature>
<feature type="region of interest" description="Disordered" evidence="1">
    <location>
        <begin position="1508"/>
        <end position="1581"/>
    </location>
</feature>
<feature type="compositionally biased region" description="Basic residues" evidence="1">
    <location>
        <begin position="261"/>
        <end position="272"/>
    </location>
</feature>
<feature type="compositionally biased region" description="Low complexity" evidence="1">
    <location>
        <begin position="1571"/>
        <end position="1581"/>
    </location>
</feature>
<protein>
    <submittedName>
        <fullName evidence="2">Uncharacterized protein</fullName>
    </submittedName>
</protein>